<keyword evidence="1" id="KW-0732">Signal</keyword>
<proteinExistence type="predicted"/>
<dbReference type="RefSeq" id="WP_143079922.1">
    <property type="nucleotide sequence ID" value="NZ_MEHT01000023.1"/>
</dbReference>
<name>A0A2W7Q9I5_9RHOB</name>
<protein>
    <submittedName>
        <fullName evidence="2">Uncharacterized protein</fullName>
    </submittedName>
</protein>
<keyword evidence="3" id="KW-1185">Reference proteome</keyword>
<dbReference type="STRING" id="121821.GCA_001870675_01245"/>
<accession>A0A2W7Q9I5</accession>
<dbReference type="EMBL" id="QKZQ01000012">
    <property type="protein sequence ID" value="PZX40707.1"/>
    <property type="molecule type" value="Genomic_DNA"/>
</dbReference>
<organism evidence="2 3">
    <name type="scientific">Roseinatronobacter thiooxidans</name>
    <dbReference type="NCBI Taxonomy" id="121821"/>
    <lineage>
        <taxon>Bacteria</taxon>
        <taxon>Pseudomonadati</taxon>
        <taxon>Pseudomonadota</taxon>
        <taxon>Alphaproteobacteria</taxon>
        <taxon>Rhodobacterales</taxon>
        <taxon>Paracoccaceae</taxon>
        <taxon>Roseinatronobacter</taxon>
    </lineage>
</organism>
<comment type="caution">
    <text evidence="2">The sequence shown here is derived from an EMBL/GenBank/DDBJ whole genome shotgun (WGS) entry which is preliminary data.</text>
</comment>
<evidence type="ECO:0000313" key="2">
    <source>
        <dbReference type="EMBL" id="PZX40707.1"/>
    </source>
</evidence>
<gene>
    <name evidence="2" type="ORF">LY56_02590</name>
</gene>
<dbReference type="AlphaFoldDB" id="A0A2W7Q9I5"/>
<sequence length="202" mass="22592">MKNIVLPIILAMSSMQAAAQSLSVEDIRAQIEAEQSQPNPYDELLADPDPAIARRAMEIMIESGDVVLRDIAIEFGVNSPDPEFRHLAMLAWFKSNPRMEIVFQNNGSPDQNYRSVSRNWGSEPNSQGEFIWITQITGYDAERTCFRNAQGCLFRHTPNGAWIYQLSRWQEIAIDNQGQLAGEISIGGGGQVANVRFRVPVP</sequence>
<dbReference type="OrthoDB" id="7858246at2"/>
<evidence type="ECO:0000313" key="3">
    <source>
        <dbReference type="Proteomes" id="UP000249364"/>
    </source>
</evidence>
<feature type="signal peptide" evidence="1">
    <location>
        <begin position="1"/>
        <end position="19"/>
    </location>
</feature>
<feature type="chain" id="PRO_5015947977" evidence="1">
    <location>
        <begin position="20"/>
        <end position="202"/>
    </location>
</feature>
<dbReference type="Proteomes" id="UP000249364">
    <property type="component" value="Unassembled WGS sequence"/>
</dbReference>
<evidence type="ECO:0000256" key="1">
    <source>
        <dbReference type="SAM" id="SignalP"/>
    </source>
</evidence>
<reference evidence="2 3" key="1">
    <citation type="submission" date="2018-06" db="EMBL/GenBank/DDBJ databases">
        <title>Genomic Encyclopedia of Archaeal and Bacterial Type Strains, Phase II (KMG-II): from individual species to whole genera.</title>
        <authorList>
            <person name="Goeker M."/>
        </authorList>
    </citation>
    <scope>NUCLEOTIDE SEQUENCE [LARGE SCALE GENOMIC DNA]</scope>
    <source>
        <strain evidence="2 3">DSM 13087</strain>
    </source>
</reference>